<accession>A0A6A6F570</accession>
<name>A0A6A6F570_9PEZI</name>
<dbReference type="Pfam" id="PF10306">
    <property type="entry name" value="FLILHELTA"/>
    <property type="match status" value="1"/>
</dbReference>
<keyword evidence="2" id="KW-0812">Transmembrane</keyword>
<gene>
    <name evidence="3" type="ORF">CERZMDRAFT_101319</name>
</gene>
<keyword evidence="2" id="KW-1133">Transmembrane helix</keyword>
<dbReference type="GO" id="GO:0005739">
    <property type="term" value="C:mitochondrion"/>
    <property type="evidence" value="ECO:0007669"/>
    <property type="project" value="TreeGrafter"/>
</dbReference>
<evidence type="ECO:0000256" key="1">
    <source>
        <dbReference type="SAM" id="MobiDB-lite"/>
    </source>
</evidence>
<reference evidence="3" key="1">
    <citation type="journal article" date="2020" name="Stud. Mycol.">
        <title>101 Dothideomycetes genomes: a test case for predicting lifestyles and emergence of pathogens.</title>
        <authorList>
            <person name="Haridas S."/>
            <person name="Albert R."/>
            <person name="Binder M."/>
            <person name="Bloem J."/>
            <person name="Labutti K."/>
            <person name="Salamov A."/>
            <person name="Andreopoulos B."/>
            <person name="Baker S."/>
            <person name="Barry K."/>
            <person name="Bills G."/>
            <person name="Bluhm B."/>
            <person name="Cannon C."/>
            <person name="Castanera R."/>
            <person name="Culley D."/>
            <person name="Daum C."/>
            <person name="Ezra D."/>
            <person name="Gonzalez J."/>
            <person name="Henrissat B."/>
            <person name="Kuo A."/>
            <person name="Liang C."/>
            <person name="Lipzen A."/>
            <person name="Lutzoni F."/>
            <person name="Magnuson J."/>
            <person name="Mondo S."/>
            <person name="Nolan M."/>
            <person name="Ohm R."/>
            <person name="Pangilinan J."/>
            <person name="Park H.-J."/>
            <person name="Ramirez L."/>
            <person name="Alfaro M."/>
            <person name="Sun H."/>
            <person name="Tritt A."/>
            <person name="Yoshinaga Y."/>
            <person name="Zwiers L.-H."/>
            <person name="Turgeon B."/>
            <person name="Goodwin S."/>
            <person name="Spatafora J."/>
            <person name="Crous P."/>
            <person name="Grigoriev I."/>
        </authorList>
    </citation>
    <scope>NUCLEOTIDE SEQUENCE</scope>
    <source>
        <strain evidence="3">SCOH1-5</strain>
    </source>
</reference>
<evidence type="ECO:0000256" key="2">
    <source>
        <dbReference type="SAM" id="Phobius"/>
    </source>
</evidence>
<feature type="transmembrane region" description="Helical" evidence="2">
    <location>
        <begin position="66"/>
        <end position="88"/>
    </location>
</feature>
<dbReference type="PANTHER" id="PTHR28002:SF1">
    <property type="entry name" value="MIOREX COMPLEX COMPONENT 11"/>
    <property type="match status" value="1"/>
</dbReference>
<evidence type="ECO:0000313" key="4">
    <source>
        <dbReference type="Proteomes" id="UP000799539"/>
    </source>
</evidence>
<dbReference type="EMBL" id="ML992693">
    <property type="protein sequence ID" value="KAF2208573.1"/>
    <property type="molecule type" value="Genomic_DNA"/>
</dbReference>
<dbReference type="PANTHER" id="PTHR28002">
    <property type="entry name" value="MIOREX COMPLEX COMPONENT 11"/>
    <property type="match status" value="1"/>
</dbReference>
<keyword evidence="4" id="KW-1185">Reference proteome</keyword>
<dbReference type="AlphaFoldDB" id="A0A6A6F570"/>
<protein>
    <submittedName>
        <fullName evidence="3">Uncharacterized protein</fullName>
    </submittedName>
</protein>
<evidence type="ECO:0000313" key="3">
    <source>
        <dbReference type="EMBL" id="KAF2208573.1"/>
    </source>
</evidence>
<keyword evidence="2" id="KW-0472">Membrane</keyword>
<sequence length="210" mass="23503">MNRLFRSRRSLRFNSRQLVRRSESTQNTPPAAKESARVARIESRLPKFLRRYVVPLRNAPFSHITAFLILHEITAIVPLFGLAGVFHYTNWLPPFISEGKWVSDGVEKFGNWMRKKGWLSGETTSGKFFGRGEKGTRLVVEFATAYAITKALLPLRLILSVWATPWFATWTMLPVTNFLSKFFRRKKAATASSGAAAGTGATGAGAVPKK</sequence>
<proteinExistence type="predicted"/>
<feature type="region of interest" description="Disordered" evidence="1">
    <location>
        <begin position="17"/>
        <end position="36"/>
    </location>
</feature>
<dbReference type="InterPro" id="IPR018811">
    <property type="entry name" value="MRX11"/>
</dbReference>
<organism evidence="3 4">
    <name type="scientific">Cercospora zeae-maydis SCOH1-5</name>
    <dbReference type="NCBI Taxonomy" id="717836"/>
    <lineage>
        <taxon>Eukaryota</taxon>
        <taxon>Fungi</taxon>
        <taxon>Dikarya</taxon>
        <taxon>Ascomycota</taxon>
        <taxon>Pezizomycotina</taxon>
        <taxon>Dothideomycetes</taxon>
        <taxon>Dothideomycetidae</taxon>
        <taxon>Mycosphaerellales</taxon>
        <taxon>Mycosphaerellaceae</taxon>
        <taxon>Cercospora</taxon>
    </lineage>
</organism>
<dbReference type="Proteomes" id="UP000799539">
    <property type="component" value="Unassembled WGS sequence"/>
</dbReference>
<dbReference type="OrthoDB" id="5580261at2759"/>
<feature type="transmembrane region" description="Helical" evidence="2">
    <location>
        <begin position="157"/>
        <end position="179"/>
    </location>
</feature>